<comment type="caution">
    <text evidence="2">The sequence shown here is derived from an EMBL/GenBank/DDBJ whole genome shotgun (WGS) entry which is preliminary data.</text>
</comment>
<feature type="compositionally biased region" description="Basic and acidic residues" evidence="1">
    <location>
        <begin position="61"/>
        <end position="77"/>
    </location>
</feature>
<name>A0A1S2VFE5_9BACT</name>
<organism evidence="2 3">
    <name type="scientific">Arsenicibacter rosenii</name>
    <dbReference type="NCBI Taxonomy" id="1750698"/>
    <lineage>
        <taxon>Bacteria</taxon>
        <taxon>Pseudomonadati</taxon>
        <taxon>Bacteroidota</taxon>
        <taxon>Cytophagia</taxon>
        <taxon>Cytophagales</taxon>
        <taxon>Spirosomataceae</taxon>
        <taxon>Arsenicibacter</taxon>
    </lineage>
</organism>
<sequence>MVISVSFRTRGKGKGLERVCNLPVEMVWGLRRRYNVLYTMGISGRIVQDIQVTSNPPLHASYDKDKSSERPGFDQEKATHLSDTVDYYVIWRLRGGSAAFDDFDVGWL</sequence>
<feature type="region of interest" description="Disordered" evidence="1">
    <location>
        <begin position="57"/>
        <end position="77"/>
    </location>
</feature>
<protein>
    <submittedName>
        <fullName evidence="2">Uncharacterized protein</fullName>
    </submittedName>
</protein>
<evidence type="ECO:0000313" key="3">
    <source>
        <dbReference type="Proteomes" id="UP000181790"/>
    </source>
</evidence>
<proteinExistence type="predicted"/>
<evidence type="ECO:0000256" key="1">
    <source>
        <dbReference type="SAM" id="MobiDB-lite"/>
    </source>
</evidence>
<accession>A0A1S2VFE5</accession>
<dbReference type="RefSeq" id="WP_143092777.1">
    <property type="nucleotide sequence ID" value="NZ_MORL01000020.1"/>
</dbReference>
<evidence type="ECO:0000313" key="2">
    <source>
        <dbReference type="EMBL" id="OIN56618.1"/>
    </source>
</evidence>
<keyword evidence="3" id="KW-1185">Reference proteome</keyword>
<gene>
    <name evidence="2" type="ORF">BLX24_23595</name>
</gene>
<dbReference type="AlphaFoldDB" id="A0A1S2VFE5"/>
<dbReference type="Proteomes" id="UP000181790">
    <property type="component" value="Unassembled WGS sequence"/>
</dbReference>
<dbReference type="OrthoDB" id="1151239at2"/>
<reference evidence="2 3" key="1">
    <citation type="submission" date="2016-10" db="EMBL/GenBank/DDBJ databases">
        <title>Arsenicibacter rosenii gen. nov., sp. nov., an efficient arsenic-methylating bacterium isolated from an arsenic-contaminated paddy soil.</title>
        <authorList>
            <person name="Huang K."/>
        </authorList>
    </citation>
    <scope>NUCLEOTIDE SEQUENCE [LARGE SCALE GENOMIC DNA]</scope>
    <source>
        <strain evidence="2 3">SM-1</strain>
    </source>
</reference>
<dbReference type="EMBL" id="MORL01000020">
    <property type="protein sequence ID" value="OIN56618.1"/>
    <property type="molecule type" value="Genomic_DNA"/>
</dbReference>